<gene>
    <name evidence="2" type="ORF">PFRI_31300</name>
</gene>
<dbReference type="Proteomes" id="UP000184514">
    <property type="component" value="Unassembled WGS sequence"/>
</dbReference>
<sequence length="53" mass="5892">MAIGKRHEIHTRRYGRNVGVGLLLAGFIAIIFGLTVVKVTRGDYEPPRGEVQE</sequence>
<proteinExistence type="predicted"/>
<evidence type="ECO:0000313" key="2">
    <source>
        <dbReference type="EMBL" id="OJI92645.1"/>
    </source>
</evidence>
<feature type="transmembrane region" description="Helical" evidence="1">
    <location>
        <begin position="20"/>
        <end position="37"/>
    </location>
</feature>
<evidence type="ECO:0000313" key="3">
    <source>
        <dbReference type="Proteomes" id="UP000184514"/>
    </source>
</evidence>
<keyword evidence="1" id="KW-0472">Membrane</keyword>
<keyword evidence="1" id="KW-1133">Transmembrane helix</keyword>
<protein>
    <recommendedName>
        <fullName evidence="4">Cytochrome C oxidase assembly protein</fullName>
    </recommendedName>
</protein>
<organism evidence="2 3">
    <name type="scientific">Planktotalea frisia</name>
    <dbReference type="NCBI Taxonomy" id="696762"/>
    <lineage>
        <taxon>Bacteria</taxon>
        <taxon>Pseudomonadati</taxon>
        <taxon>Pseudomonadota</taxon>
        <taxon>Alphaproteobacteria</taxon>
        <taxon>Rhodobacterales</taxon>
        <taxon>Paracoccaceae</taxon>
        <taxon>Planktotalea</taxon>
    </lineage>
</organism>
<name>A0A1L9NTL8_9RHOB</name>
<dbReference type="EMBL" id="MLCB01000172">
    <property type="protein sequence ID" value="OJI92645.1"/>
    <property type="molecule type" value="Genomic_DNA"/>
</dbReference>
<evidence type="ECO:0008006" key="4">
    <source>
        <dbReference type="Google" id="ProtNLM"/>
    </source>
</evidence>
<dbReference type="AlphaFoldDB" id="A0A1L9NTL8"/>
<evidence type="ECO:0000256" key="1">
    <source>
        <dbReference type="SAM" id="Phobius"/>
    </source>
</evidence>
<dbReference type="RefSeq" id="WP_170124828.1">
    <property type="nucleotide sequence ID" value="NZ_JABBAN010000283.1"/>
</dbReference>
<dbReference type="STRING" id="696762.PFRI_31300"/>
<keyword evidence="3" id="KW-1185">Reference proteome</keyword>
<reference evidence="2 3" key="1">
    <citation type="submission" date="2016-10" db="EMBL/GenBank/DDBJ databases">
        <title>Genome sequence of Planktotalea frisia SH6-1.</title>
        <authorList>
            <person name="Poehlein A."/>
            <person name="Bakenhus I."/>
            <person name="Voget S."/>
            <person name="Brinkhoff T."/>
            <person name="Simon M."/>
        </authorList>
    </citation>
    <scope>NUCLEOTIDE SEQUENCE [LARGE SCALE GENOMIC DNA]</scope>
    <source>
        <strain evidence="2 3">SH6-1</strain>
    </source>
</reference>
<accession>A0A1L9NTL8</accession>
<comment type="caution">
    <text evidence="2">The sequence shown here is derived from an EMBL/GenBank/DDBJ whole genome shotgun (WGS) entry which is preliminary data.</text>
</comment>
<keyword evidence="1" id="KW-0812">Transmembrane</keyword>